<dbReference type="GO" id="GO:0047496">
    <property type="term" value="P:vesicle transport along microtubule"/>
    <property type="evidence" value="ECO:0007669"/>
    <property type="project" value="TreeGrafter"/>
</dbReference>
<keyword evidence="6" id="KW-1185">Reference proteome</keyword>
<evidence type="ECO:0000313" key="6">
    <source>
        <dbReference type="Proteomes" id="UP000035680"/>
    </source>
</evidence>
<feature type="domain" description="HAP1 N-terminal" evidence="5">
    <location>
        <begin position="69"/>
        <end position="343"/>
    </location>
</feature>
<keyword evidence="3" id="KW-0496">Mitochondrion</keyword>
<dbReference type="WBParaSite" id="SVE_0438300.4">
    <property type="protein sequence ID" value="SVE_0438300.4"/>
    <property type="gene ID" value="SVE_0438300"/>
</dbReference>
<evidence type="ECO:0000256" key="1">
    <source>
        <dbReference type="ARBA" id="ARBA00004173"/>
    </source>
</evidence>
<proteinExistence type="predicted"/>
<feature type="coiled-coil region" evidence="4">
    <location>
        <begin position="210"/>
        <end position="343"/>
    </location>
</feature>
<dbReference type="Proteomes" id="UP000035680">
    <property type="component" value="Unassembled WGS sequence"/>
</dbReference>
<name>A0A0K0F6D9_STRVS</name>
<evidence type="ECO:0000256" key="4">
    <source>
        <dbReference type="SAM" id="Coils"/>
    </source>
</evidence>
<dbReference type="InterPro" id="IPR006933">
    <property type="entry name" value="HAP1_N"/>
</dbReference>
<dbReference type="PANTHER" id="PTHR15751">
    <property type="entry name" value="TRAFFICKING KINESIN-BINDING PROTEIN"/>
    <property type="match status" value="1"/>
</dbReference>
<dbReference type="SMART" id="SM01424">
    <property type="entry name" value="HAP1_N"/>
    <property type="match status" value="1"/>
</dbReference>
<comment type="subcellular location">
    <subcellularLocation>
        <location evidence="1">Mitochondrion</location>
    </subcellularLocation>
</comment>
<evidence type="ECO:0000313" key="7">
    <source>
        <dbReference type="WBParaSite" id="SVE_0438300.4"/>
    </source>
</evidence>
<reference evidence="7" key="2">
    <citation type="submission" date="2015-08" db="UniProtKB">
        <authorList>
            <consortium name="WormBaseParasite"/>
        </authorList>
    </citation>
    <scope>IDENTIFICATION</scope>
</reference>
<accession>A0A0K0F6D9</accession>
<dbReference type="STRING" id="75913.A0A0K0F6D9"/>
<dbReference type="AlphaFoldDB" id="A0A0K0F6D9"/>
<evidence type="ECO:0000256" key="2">
    <source>
        <dbReference type="ARBA" id="ARBA00023054"/>
    </source>
</evidence>
<reference evidence="6" key="1">
    <citation type="submission" date="2014-07" db="EMBL/GenBank/DDBJ databases">
        <authorList>
            <person name="Martin A.A"/>
            <person name="De Silva N."/>
        </authorList>
    </citation>
    <scope>NUCLEOTIDE SEQUENCE</scope>
</reference>
<dbReference type="PANTHER" id="PTHR15751:SF12">
    <property type="entry name" value="TRAFFICKING KINESIN-BINDING PROTEIN MILT"/>
    <property type="match status" value="1"/>
</dbReference>
<protein>
    <submittedName>
        <fullName evidence="7">HAP1 N-terminal domain-containing protein</fullName>
    </submittedName>
</protein>
<organism evidence="6 7">
    <name type="scientific">Strongyloides venezuelensis</name>
    <name type="common">Threadworm</name>
    <dbReference type="NCBI Taxonomy" id="75913"/>
    <lineage>
        <taxon>Eukaryota</taxon>
        <taxon>Metazoa</taxon>
        <taxon>Ecdysozoa</taxon>
        <taxon>Nematoda</taxon>
        <taxon>Chromadorea</taxon>
        <taxon>Rhabditida</taxon>
        <taxon>Tylenchina</taxon>
        <taxon>Panagrolaimomorpha</taxon>
        <taxon>Strongyloidoidea</taxon>
        <taxon>Strongyloididae</taxon>
        <taxon>Strongyloides</taxon>
    </lineage>
</organism>
<sequence length="816" mass="93921">MDCTGRRSMMEENNNAVDLKSSPFNQVLIYLKNKRFPCILSIDQFLKVKEYFEDDILEELMSFDLTARQERLIKQDNAQRLSEDSALFQNYLQSPDKPYITKNITENQKRMEDEVVKVIRILEEKEKDLELAAKIGKSLLDQNQELRDRNSFLNDSLAKSADVINELKHQVQYKEKLIRSIKKDDDIEVIENEKNTNTSLDYLKTKVDGLKKENNFLINATKELKTLRKNFEEEKRVLVEEHTRRLDKVNSHILKLQNTIKDRDQECINQTKEIERLMEEILAQKNREKVVVEDNTLLTERLEELLAEHENLKEEIFELQDRYAQVHEMYKEAERELFKYREKFSMPQRTMSSDSLYDFLTSEIEIHDSGFYTTPMASARSDSRNSNCLSFQRSEENRTPKNHPIEECLSNELAAIGYLHSDLIDCSTQSIDNENTDGEHFTFPTIYKNGICMNSIINNDSNEHPSDPISNISTPVIEKIPQSLSSPIKTVKNIEKVLDTKDVSCSPIRELLDSYYSNINESRPRAVKENPNYDNDSDSDMTVIKLKRRLTHRSKSSNLTDNSTLTNFEKTFLPSNETLSDYTSLTLGVPGKLGTHDLELCITRKDATRKKIQEAYNKHRLAKGLGPSKYPMFQKDNNNQNKGYWLSFMNSLKEKLNFSTKDENIYTSYDNGISTVNNKNSHKNNTITDDIGINTLTIDDSNEDTLNGVVSRTEISSNFSNSSASTPIKTYKSGKISRLSNASSFSLSRSLSSGKDFLLLQTSLSRCSSPITTKPIKLEPSIDYILSGTESHQKNSGVIERIDIFSEIKNNQNQNE</sequence>
<evidence type="ECO:0000256" key="3">
    <source>
        <dbReference type="ARBA" id="ARBA00023128"/>
    </source>
</evidence>
<dbReference type="GO" id="GO:0048311">
    <property type="term" value="P:mitochondrion distribution"/>
    <property type="evidence" value="ECO:0007669"/>
    <property type="project" value="TreeGrafter"/>
</dbReference>
<keyword evidence="2 4" id="KW-0175">Coiled coil</keyword>
<dbReference type="GO" id="GO:0006605">
    <property type="term" value="P:protein targeting"/>
    <property type="evidence" value="ECO:0007669"/>
    <property type="project" value="TreeGrafter"/>
</dbReference>
<dbReference type="Pfam" id="PF04849">
    <property type="entry name" value="HAP1_N"/>
    <property type="match status" value="1"/>
</dbReference>
<evidence type="ECO:0000259" key="5">
    <source>
        <dbReference type="SMART" id="SM01424"/>
    </source>
</evidence>
<dbReference type="GO" id="GO:0005739">
    <property type="term" value="C:mitochondrion"/>
    <property type="evidence" value="ECO:0007669"/>
    <property type="project" value="UniProtKB-SubCell"/>
</dbReference>
<dbReference type="GO" id="GO:0017022">
    <property type="term" value="F:myosin binding"/>
    <property type="evidence" value="ECO:0007669"/>
    <property type="project" value="TreeGrafter"/>
</dbReference>
<dbReference type="InterPro" id="IPR051946">
    <property type="entry name" value="Intracell_Traff-Reg"/>
</dbReference>
<dbReference type="GO" id="GO:0031410">
    <property type="term" value="C:cytoplasmic vesicle"/>
    <property type="evidence" value="ECO:0007669"/>
    <property type="project" value="TreeGrafter"/>
</dbReference>